<reference evidence="1" key="1">
    <citation type="journal article" date="2023" name="BMC Genomics">
        <title>Chromosome-level genome assemblies of Cutaneotrichosporon spp. (Trichosporonales, Basidiomycota) reveal imbalanced evolution between nucleotide sequences and chromosome synteny.</title>
        <authorList>
            <person name="Kobayashi Y."/>
            <person name="Kayamori A."/>
            <person name="Aoki K."/>
            <person name="Shiwa Y."/>
            <person name="Matsutani M."/>
            <person name="Fujita N."/>
            <person name="Sugita T."/>
            <person name="Iwasaki W."/>
            <person name="Tanaka N."/>
            <person name="Takashima M."/>
        </authorList>
    </citation>
    <scope>NUCLEOTIDE SEQUENCE</scope>
    <source>
        <strain evidence="1">HIS019</strain>
    </source>
</reference>
<name>A0AA48QWH0_9TREE</name>
<dbReference type="Proteomes" id="UP001233271">
    <property type="component" value="Chromosome 4"/>
</dbReference>
<evidence type="ECO:0000313" key="1">
    <source>
        <dbReference type="EMBL" id="BEI92370.1"/>
    </source>
</evidence>
<dbReference type="GeneID" id="85496240"/>
<keyword evidence="2" id="KW-1185">Reference proteome</keyword>
<organism evidence="1 2">
    <name type="scientific">Cutaneotrichosporon cavernicola</name>
    <dbReference type="NCBI Taxonomy" id="279322"/>
    <lineage>
        <taxon>Eukaryota</taxon>
        <taxon>Fungi</taxon>
        <taxon>Dikarya</taxon>
        <taxon>Basidiomycota</taxon>
        <taxon>Agaricomycotina</taxon>
        <taxon>Tremellomycetes</taxon>
        <taxon>Trichosporonales</taxon>
        <taxon>Trichosporonaceae</taxon>
        <taxon>Cutaneotrichosporon</taxon>
    </lineage>
</organism>
<gene>
    <name evidence="1" type="ORF">CcaverHIS019_0411900</name>
</gene>
<proteinExistence type="predicted"/>
<dbReference type="RefSeq" id="XP_060457635.1">
    <property type="nucleotide sequence ID" value="XM_060601108.1"/>
</dbReference>
<sequence>MPQTPAPKWLEPPELPSMTGLNDTRCVAFPGADVNSESAPPMWNETYNAATTIVCTSYNQAFTYPCCQWLGGEARTYCGRTQCLVNSTLSNWVSCMNLLDGELGAAKHGSHLGQTCTPQGVSSKDAAAAKSSARRARVTLAAGVLLLFGVLAAV</sequence>
<evidence type="ECO:0000313" key="2">
    <source>
        <dbReference type="Proteomes" id="UP001233271"/>
    </source>
</evidence>
<dbReference type="KEGG" id="ccac:CcaHIS019_0411900"/>
<protein>
    <submittedName>
        <fullName evidence="1">Uncharacterized protein</fullName>
    </submittedName>
</protein>
<dbReference type="EMBL" id="AP028215">
    <property type="protein sequence ID" value="BEI92370.1"/>
    <property type="molecule type" value="Genomic_DNA"/>
</dbReference>
<dbReference type="AlphaFoldDB" id="A0AA48QWH0"/>
<accession>A0AA48QWH0</accession>